<protein>
    <submittedName>
        <fullName evidence="8">ATP-dependent RecD-like DNA helicase</fullName>
        <ecNumber evidence="8">3.6.4.12</ecNumber>
    </submittedName>
</protein>
<dbReference type="InterPro" id="IPR050534">
    <property type="entry name" value="Coronavir_polyprotein_1ab"/>
</dbReference>
<evidence type="ECO:0000256" key="1">
    <source>
        <dbReference type="ARBA" id="ARBA00007913"/>
    </source>
</evidence>
<evidence type="ECO:0000256" key="4">
    <source>
        <dbReference type="ARBA" id="ARBA00022806"/>
    </source>
</evidence>
<feature type="domain" description="DNA2/NAM7 helicase helicase" evidence="6">
    <location>
        <begin position="588"/>
        <end position="705"/>
    </location>
</feature>
<evidence type="ECO:0000256" key="5">
    <source>
        <dbReference type="ARBA" id="ARBA00022840"/>
    </source>
</evidence>
<dbReference type="PANTHER" id="PTHR43788:SF8">
    <property type="entry name" value="DNA-BINDING PROTEIN SMUBP-2"/>
    <property type="match status" value="1"/>
</dbReference>
<keyword evidence="4 8" id="KW-0347">Helicase</keyword>
<proteinExistence type="inferred from homology"/>
<dbReference type="InterPro" id="IPR047187">
    <property type="entry name" value="SF1_C_Upf1"/>
</dbReference>
<name>A0AAX3ABK7_9RHOB</name>
<dbReference type="Pfam" id="PF13087">
    <property type="entry name" value="AAA_12"/>
    <property type="match status" value="1"/>
</dbReference>
<evidence type="ECO:0000259" key="6">
    <source>
        <dbReference type="Pfam" id="PF13086"/>
    </source>
</evidence>
<dbReference type="GO" id="GO:0005524">
    <property type="term" value="F:ATP binding"/>
    <property type="evidence" value="ECO:0007669"/>
    <property type="project" value="UniProtKB-KW"/>
</dbReference>
<dbReference type="GO" id="GO:0016787">
    <property type="term" value="F:hydrolase activity"/>
    <property type="evidence" value="ECO:0007669"/>
    <property type="project" value="UniProtKB-KW"/>
</dbReference>
<organism evidence="8 9">
    <name type="scientific">Sulfitobacter pontiacus</name>
    <dbReference type="NCBI Taxonomy" id="60137"/>
    <lineage>
        <taxon>Bacteria</taxon>
        <taxon>Pseudomonadati</taxon>
        <taxon>Pseudomonadota</taxon>
        <taxon>Alphaproteobacteria</taxon>
        <taxon>Rhodobacterales</taxon>
        <taxon>Roseobacteraceae</taxon>
        <taxon>Sulfitobacter</taxon>
    </lineage>
</organism>
<keyword evidence="5" id="KW-0067">ATP-binding</keyword>
<dbReference type="InterPro" id="IPR011009">
    <property type="entry name" value="Kinase-like_dom_sf"/>
</dbReference>
<dbReference type="Gene3D" id="3.40.50.300">
    <property type="entry name" value="P-loop containing nucleotide triphosphate hydrolases"/>
    <property type="match status" value="2"/>
</dbReference>
<dbReference type="EMBL" id="CP084959">
    <property type="protein sequence ID" value="UOA23051.1"/>
    <property type="molecule type" value="Genomic_DNA"/>
</dbReference>
<dbReference type="AlphaFoldDB" id="A0AAX3ABK7"/>
<comment type="similarity">
    <text evidence="1">Belongs to the DNA2/NAM7 helicase family.</text>
</comment>
<feature type="domain" description="DNA2/NAM7 helicase helicase" evidence="6">
    <location>
        <begin position="717"/>
        <end position="793"/>
    </location>
</feature>
<gene>
    <name evidence="8" type="primary">recD2_3</name>
    <name evidence="8" type="ORF">DSM110277_01463</name>
</gene>
<dbReference type="InterPro" id="IPR041677">
    <property type="entry name" value="DNA2/NAM7_AAA_11"/>
</dbReference>
<dbReference type="Pfam" id="PF13086">
    <property type="entry name" value="AAA_11"/>
    <property type="match status" value="2"/>
</dbReference>
<dbReference type="PANTHER" id="PTHR43788">
    <property type="entry name" value="DNA2/NAM7 HELICASE FAMILY MEMBER"/>
    <property type="match status" value="1"/>
</dbReference>
<dbReference type="RefSeq" id="WP_243249955.1">
    <property type="nucleotide sequence ID" value="NZ_CP084959.1"/>
</dbReference>
<keyword evidence="9" id="KW-1185">Reference proteome</keyword>
<dbReference type="GO" id="GO:0043139">
    <property type="term" value="F:5'-3' DNA helicase activity"/>
    <property type="evidence" value="ECO:0007669"/>
    <property type="project" value="TreeGrafter"/>
</dbReference>
<evidence type="ECO:0000313" key="9">
    <source>
        <dbReference type="Proteomes" id="UP000830781"/>
    </source>
</evidence>
<evidence type="ECO:0000313" key="8">
    <source>
        <dbReference type="EMBL" id="UOA23051.1"/>
    </source>
</evidence>
<dbReference type="InterPro" id="IPR027417">
    <property type="entry name" value="P-loop_NTPase"/>
</dbReference>
<accession>A0AAX3ABK7</accession>
<feature type="domain" description="DNA2/NAM7 helicase-like C-terminal" evidence="7">
    <location>
        <begin position="874"/>
        <end position="1076"/>
    </location>
</feature>
<evidence type="ECO:0000259" key="7">
    <source>
        <dbReference type="Pfam" id="PF13087"/>
    </source>
</evidence>
<sequence length="1126" mass="125294">MSSSISDRFEFDESAVAIGDEPTLKGALWRVYDKTNGHAERLLRTWRKTGTDIDDELRSLWRYEMRQVRRLTRYRDASDLIVDVLEELEDDEEFALVLAARGDPISAGGKGRRSRVRPIGRQRILVWRNISRLVRALGILHDQAIVHGDLSQDCIFSEGGDEPDFRLGGFEWSVRLNADDQSQAKRSKRRPTKTFSFRADWAQLGKIAADLLGSEQSETAISNFTSKEQRVLRLLTVPRPNQPLDAKTVAREIETVVLDLLRLESGRQGQLILMPNPATLGPKLIEHLGTAIDPDNFADHCKWLQADLQSDVRVAPRFDGGQSQQCEIVTSSFRYVVEPLRHAPDWRIGYLRALIPNDGRGTGAADPRDLDSPIVVVPNRNEALNLSRKLGPSAIEWDQYSRPPGEDELPSTNVLDALLSIEVIEAVASTLDAFPVAVVEDASDGQCVALQLVDDDEHQTLVEQVGLRPDSERLRDLLDSSDDTPWRLSNSPKLGWSGSADIDIDFTHSDFAPSGEQFHFFDCHEIPTGKLFLKPPRDIRTESQVRRRLRNILLLEGRTDVTVGFDDPWLARRTRSASELEGEPDSDLDEPKRRALDLIANTEPYVYVVGPPGVGKTFLVSRAIKQILKSKPDARILVSAQGHEALKNIQDELRTVIPEDATIIRIGNDDERFADLDHEAQNVLSRLCKSEALQTRSFRKFQLSLKETLESTETAGNVRHPAVSRIGDLILQSANVVVAGLNSLTISDFAEDAEEFDWLIVEEAARALGPELAGALPLAPRKILIGDHNQLPPHKAEEIARRFEPTVAKKLLGMAEGRLSFSTDTDQILPLLRALLEDDERFQATISRANRLLEPFRTMVEEDERAIGQKGTKHRRISVTLTEQRRMDPAIAEIVSNVFYGGDLKTATSTGARETPVKTSGNFPSEPIVVIDFPSLQSTDRIENYEKRQGKSLSNPSEADEVIRAVKCLVGGALDGKLPSLAVLSPYRGQVELISQRLLIEYPNSGGPKGFRPVRDDLGFVGTVDAFQGSEADVVLLSLVRNNARVGGGGLGFLRDRRRMNVAISRAKHKLVIVSSLTFMDLASKGINPKGDNPKWAFVRDLVNELRERDKVLNGGVRILEPGKFG</sequence>
<reference evidence="9" key="1">
    <citation type="journal article" date="2022" name="Microorganisms">
        <title>Beyond the ABCs#Discovery of Three New Plasmid Types in Rhodobacterales (RepQ, RepY, RepW).</title>
        <authorList>
            <person name="Freese H.M."/>
            <person name="Ringel V."/>
            <person name="Overmann J."/>
            <person name="Petersen J."/>
        </authorList>
    </citation>
    <scope>NUCLEOTIDE SEQUENCE [LARGE SCALE GENOMIC DNA]</scope>
    <source>
        <strain evidence="9">DSM 110277</strain>
    </source>
</reference>
<dbReference type="SUPFAM" id="SSF52540">
    <property type="entry name" value="P-loop containing nucleoside triphosphate hydrolases"/>
    <property type="match status" value="1"/>
</dbReference>
<keyword evidence="2" id="KW-0547">Nucleotide-binding</keyword>
<dbReference type="CDD" id="cd18808">
    <property type="entry name" value="SF1_C_Upf1"/>
    <property type="match status" value="1"/>
</dbReference>
<dbReference type="Proteomes" id="UP000830781">
    <property type="component" value="Chromosome"/>
</dbReference>
<evidence type="ECO:0000256" key="3">
    <source>
        <dbReference type="ARBA" id="ARBA00022801"/>
    </source>
</evidence>
<dbReference type="InterPro" id="IPR041679">
    <property type="entry name" value="DNA2/NAM7-like_C"/>
</dbReference>
<evidence type="ECO:0000256" key="2">
    <source>
        <dbReference type="ARBA" id="ARBA00022741"/>
    </source>
</evidence>
<dbReference type="EC" id="3.6.4.12" evidence="8"/>
<keyword evidence="3 8" id="KW-0378">Hydrolase</keyword>
<dbReference type="SUPFAM" id="SSF56112">
    <property type="entry name" value="Protein kinase-like (PK-like)"/>
    <property type="match status" value="1"/>
</dbReference>